<keyword evidence="2" id="KW-1185">Reference proteome</keyword>
<sequence length="208" mass="23784">MSPIPVVEVVVFRVNDKFKSDPAHFKACRDHAERHRGKGLSGQYWGQILDKPFTLLWFLLWDSREAHGVLEAEPTYPSFVAQIQELSDGPLDVMHVHFDDHPLTAIFDAPMTEICNYLTSDELREDAGRKVAEFCRGMRTALRPEGWFGCAWGQSLESGNRSLYIAGWRSPEDYGKLEPGEIYGELAESVMRGLHDLQIMRVHLERHT</sequence>
<dbReference type="EMBL" id="MU276308">
    <property type="protein sequence ID" value="KAI0039408.1"/>
    <property type="molecule type" value="Genomic_DNA"/>
</dbReference>
<proteinExistence type="predicted"/>
<protein>
    <submittedName>
        <fullName evidence="1">Uncharacterized protein</fullName>
    </submittedName>
</protein>
<evidence type="ECO:0000313" key="2">
    <source>
        <dbReference type="Proteomes" id="UP000814033"/>
    </source>
</evidence>
<organism evidence="1 2">
    <name type="scientific">Auriscalpium vulgare</name>
    <dbReference type="NCBI Taxonomy" id="40419"/>
    <lineage>
        <taxon>Eukaryota</taxon>
        <taxon>Fungi</taxon>
        <taxon>Dikarya</taxon>
        <taxon>Basidiomycota</taxon>
        <taxon>Agaricomycotina</taxon>
        <taxon>Agaricomycetes</taxon>
        <taxon>Russulales</taxon>
        <taxon>Auriscalpiaceae</taxon>
        <taxon>Auriscalpium</taxon>
    </lineage>
</organism>
<name>A0ACB8R5X9_9AGAM</name>
<reference evidence="1" key="2">
    <citation type="journal article" date="2022" name="New Phytol.">
        <title>Evolutionary transition to the ectomycorrhizal habit in the genomes of a hyperdiverse lineage of mushroom-forming fungi.</title>
        <authorList>
            <person name="Looney B."/>
            <person name="Miyauchi S."/>
            <person name="Morin E."/>
            <person name="Drula E."/>
            <person name="Courty P.E."/>
            <person name="Kohler A."/>
            <person name="Kuo A."/>
            <person name="LaButti K."/>
            <person name="Pangilinan J."/>
            <person name="Lipzen A."/>
            <person name="Riley R."/>
            <person name="Andreopoulos W."/>
            <person name="He G."/>
            <person name="Johnson J."/>
            <person name="Nolan M."/>
            <person name="Tritt A."/>
            <person name="Barry K.W."/>
            <person name="Grigoriev I.V."/>
            <person name="Nagy L.G."/>
            <person name="Hibbett D."/>
            <person name="Henrissat B."/>
            <person name="Matheny P.B."/>
            <person name="Labbe J."/>
            <person name="Martin F.M."/>
        </authorList>
    </citation>
    <scope>NUCLEOTIDE SEQUENCE</scope>
    <source>
        <strain evidence="1">FP105234-sp</strain>
    </source>
</reference>
<evidence type="ECO:0000313" key="1">
    <source>
        <dbReference type="EMBL" id="KAI0039408.1"/>
    </source>
</evidence>
<reference evidence="1" key="1">
    <citation type="submission" date="2021-02" db="EMBL/GenBank/DDBJ databases">
        <authorList>
            <consortium name="DOE Joint Genome Institute"/>
            <person name="Ahrendt S."/>
            <person name="Looney B.P."/>
            <person name="Miyauchi S."/>
            <person name="Morin E."/>
            <person name="Drula E."/>
            <person name="Courty P.E."/>
            <person name="Chicoki N."/>
            <person name="Fauchery L."/>
            <person name="Kohler A."/>
            <person name="Kuo A."/>
            <person name="Labutti K."/>
            <person name="Pangilinan J."/>
            <person name="Lipzen A."/>
            <person name="Riley R."/>
            <person name="Andreopoulos W."/>
            <person name="He G."/>
            <person name="Johnson J."/>
            <person name="Barry K.W."/>
            <person name="Grigoriev I.V."/>
            <person name="Nagy L."/>
            <person name="Hibbett D."/>
            <person name="Henrissat B."/>
            <person name="Matheny P.B."/>
            <person name="Labbe J."/>
            <person name="Martin F."/>
        </authorList>
    </citation>
    <scope>NUCLEOTIDE SEQUENCE</scope>
    <source>
        <strain evidence="1">FP105234-sp</strain>
    </source>
</reference>
<gene>
    <name evidence="1" type="ORF">FA95DRAFT_1612590</name>
</gene>
<accession>A0ACB8R5X9</accession>
<comment type="caution">
    <text evidence="1">The sequence shown here is derived from an EMBL/GenBank/DDBJ whole genome shotgun (WGS) entry which is preliminary data.</text>
</comment>
<dbReference type="Proteomes" id="UP000814033">
    <property type="component" value="Unassembled WGS sequence"/>
</dbReference>